<feature type="domain" description="Reverse transcriptase" evidence="1">
    <location>
        <begin position="1"/>
        <end position="193"/>
    </location>
</feature>
<dbReference type="Pfam" id="PF13966">
    <property type="entry name" value="zf-RVT"/>
    <property type="match status" value="1"/>
</dbReference>
<dbReference type="PANTHER" id="PTHR33116:SF75">
    <property type="entry name" value="RIBONUCLEASE H PROTEIN"/>
    <property type="match status" value="1"/>
</dbReference>
<dbReference type="PANTHER" id="PTHR33116">
    <property type="entry name" value="REVERSE TRANSCRIPTASE ZINC-BINDING DOMAIN-CONTAINING PROTEIN-RELATED-RELATED"/>
    <property type="match status" value="1"/>
</dbReference>
<keyword evidence="3" id="KW-1185">Reference proteome</keyword>
<name>A0AAD9ZZP9_9ROSI</name>
<gene>
    <name evidence="2" type="ORF">Dsin_021403</name>
</gene>
<dbReference type="EMBL" id="JANJYJ010000007">
    <property type="protein sequence ID" value="KAK3197988.1"/>
    <property type="molecule type" value="Genomic_DNA"/>
</dbReference>
<evidence type="ECO:0000313" key="3">
    <source>
        <dbReference type="Proteomes" id="UP001281410"/>
    </source>
</evidence>
<dbReference type="Pfam" id="PF00078">
    <property type="entry name" value="RVT_1"/>
    <property type="match status" value="1"/>
</dbReference>
<protein>
    <recommendedName>
        <fullName evidence="1">Reverse transcriptase domain-containing protein</fullName>
    </recommendedName>
</protein>
<dbReference type="InterPro" id="IPR043502">
    <property type="entry name" value="DNA/RNA_pol_sf"/>
</dbReference>
<accession>A0AAD9ZZP9</accession>
<dbReference type="AlphaFoldDB" id="A0AAD9ZZP9"/>
<dbReference type="PROSITE" id="PS50878">
    <property type="entry name" value="RT_POL"/>
    <property type="match status" value="1"/>
</dbReference>
<evidence type="ECO:0000259" key="1">
    <source>
        <dbReference type="PROSITE" id="PS50878"/>
    </source>
</evidence>
<proteinExistence type="predicted"/>
<evidence type="ECO:0000313" key="2">
    <source>
        <dbReference type="EMBL" id="KAK3197988.1"/>
    </source>
</evidence>
<comment type="caution">
    <text evidence="2">The sequence shown here is derived from an EMBL/GenBank/DDBJ whole genome shotgun (WGS) entry which is preliminary data.</text>
</comment>
<dbReference type="InterPro" id="IPR000477">
    <property type="entry name" value="RT_dom"/>
</dbReference>
<dbReference type="SUPFAM" id="SSF56672">
    <property type="entry name" value="DNA/RNA polymerases"/>
    <property type="match status" value="1"/>
</dbReference>
<dbReference type="Proteomes" id="UP001281410">
    <property type="component" value="Unassembled WGS sequence"/>
</dbReference>
<sequence>MAKIQRRGGLMIKLDFEKAYDSLDHVFLDHMLNELGFGWKWCQWIRNFISSPAVSVLVNGSPTRQFGIKRGLREGDPLSPFLFNVAVEGLSALLRKAASMDMLKGIFFSEDSIHISHLQFADNTILFLQPRRDYLMNTRSILRCFELAYGLSLIFHKSCMVKISKGGDGDVNWAAIFRCAKATLPIMYLGLPLEGRPSLKIFWNELIRRIEGGLGLVSVFHKNISLLAKWVWRFSTEEAPLWKKVICSKYSVSTETLRWDWNCRKNSLTFTKAVGNLFKQGSRFARILEEGIQVVVGRGDRARLWTDVLVEGTSLKYAFPRIYTLAEGEEADFIRVWQGLCPQKVEIFFWQLLHGRVTVREVIKKFGMLLDDSEGCPMCEDSKESIDHLFLSYQRWTGKTIIVVSDSQVAVSLINKERWGSRKHAEAIHDIRIYINTGFVSVVYCSRDYNSIVDLMAKNGPRNEGESYFWCD</sequence>
<organism evidence="2 3">
    <name type="scientific">Dipteronia sinensis</name>
    <dbReference type="NCBI Taxonomy" id="43782"/>
    <lineage>
        <taxon>Eukaryota</taxon>
        <taxon>Viridiplantae</taxon>
        <taxon>Streptophyta</taxon>
        <taxon>Embryophyta</taxon>
        <taxon>Tracheophyta</taxon>
        <taxon>Spermatophyta</taxon>
        <taxon>Magnoliopsida</taxon>
        <taxon>eudicotyledons</taxon>
        <taxon>Gunneridae</taxon>
        <taxon>Pentapetalae</taxon>
        <taxon>rosids</taxon>
        <taxon>malvids</taxon>
        <taxon>Sapindales</taxon>
        <taxon>Sapindaceae</taxon>
        <taxon>Hippocastanoideae</taxon>
        <taxon>Acereae</taxon>
        <taxon>Dipteronia</taxon>
    </lineage>
</organism>
<dbReference type="InterPro" id="IPR026960">
    <property type="entry name" value="RVT-Znf"/>
</dbReference>
<reference evidence="2" key="1">
    <citation type="journal article" date="2023" name="Plant J.">
        <title>Genome sequences and population genomics provide insights into the demographic history, inbreeding, and mutation load of two 'living fossil' tree species of Dipteronia.</title>
        <authorList>
            <person name="Feng Y."/>
            <person name="Comes H.P."/>
            <person name="Chen J."/>
            <person name="Zhu S."/>
            <person name="Lu R."/>
            <person name="Zhang X."/>
            <person name="Li P."/>
            <person name="Qiu J."/>
            <person name="Olsen K.M."/>
            <person name="Qiu Y."/>
        </authorList>
    </citation>
    <scope>NUCLEOTIDE SEQUENCE</scope>
    <source>
        <strain evidence="2">NBL</strain>
    </source>
</reference>